<evidence type="ECO:0000256" key="1">
    <source>
        <dbReference type="ARBA" id="ARBA00001936"/>
    </source>
</evidence>
<name>A0A0A2C5T5_PROMR</name>
<keyword evidence="3 10" id="KW-0436">Ligase</keyword>
<evidence type="ECO:0000256" key="4">
    <source>
        <dbReference type="ARBA" id="ARBA00022684"/>
    </source>
</evidence>
<dbReference type="NCBIfam" id="TIGR01380">
    <property type="entry name" value="glut_syn"/>
    <property type="match status" value="1"/>
</dbReference>
<comment type="cofactor">
    <cofactor evidence="2">
        <name>Mg(2+)</name>
        <dbReference type="ChEBI" id="CHEBI:18420"/>
    </cofactor>
</comment>
<keyword evidence="7 10" id="KW-0067">ATP-binding</keyword>
<evidence type="ECO:0000256" key="8">
    <source>
        <dbReference type="ARBA" id="ARBA00022842"/>
    </source>
</evidence>
<evidence type="ECO:0000259" key="11">
    <source>
        <dbReference type="PROSITE" id="PS50975"/>
    </source>
</evidence>
<dbReference type="PANTHER" id="PTHR21621">
    <property type="entry name" value="RIBOSOMAL PROTEIN S6 MODIFICATION PROTEIN"/>
    <property type="match status" value="1"/>
</dbReference>
<evidence type="ECO:0000256" key="7">
    <source>
        <dbReference type="ARBA" id="ARBA00022840"/>
    </source>
</evidence>
<dbReference type="EMBL" id="JNAX01000005">
    <property type="protein sequence ID" value="KGG21668.1"/>
    <property type="molecule type" value="Genomic_DNA"/>
</dbReference>
<comment type="caution">
    <text evidence="12">The sequence shown here is derived from an EMBL/GenBank/DDBJ whole genome shotgun (WGS) entry which is preliminary data.</text>
</comment>
<dbReference type="Pfam" id="PF02951">
    <property type="entry name" value="GSH-S_N"/>
    <property type="match status" value="1"/>
</dbReference>
<dbReference type="RefSeq" id="WP_036904663.1">
    <property type="nucleotide sequence ID" value="NZ_CP138967.1"/>
</dbReference>
<dbReference type="GO" id="GO:0005737">
    <property type="term" value="C:cytoplasm"/>
    <property type="evidence" value="ECO:0007669"/>
    <property type="project" value="TreeGrafter"/>
</dbReference>
<dbReference type="Gene3D" id="3.30.1490.20">
    <property type="entry name" value="ATP-grasp fold, A domain"/>
    <property type="match status" value="1"/>
</dbReference>
<evidence type="ECO:0000256" key="10">
    <source>
        <dbReference type="HAMAP-Rule" id="MF_00162"/>
    </source>
</evidence>
<dbReference type="PANTHER" id="PTHR21621:SF4">
    <property type="entry name" value="GLUTATHIONE SYNTHETASE"/>
    <property type="match status" value="1"/>
</dbReference>
<sequence>MKQLFVLDPIKNINPKKDSSAALMQAASRADIDVWICTPSDLQARGDDAWVVSNKVNCEPWINVQSPRSLPLRDFSCIWMRKDPPVDEAFLYATHLLEVAERDGVNVINKPASLRAWNEKLGALRFSDLMTPTLVASRVEQLITFAKEYGEVVLKPLGGKGGQGVIRIAKDAPGLEALLELVTSQEHLPVMMQQFLPEVINGDKRILLVNGEPLGAINRRPKEGDFRSNLALGGKAETTKLTPKEIEICNQIKPALQEEGLFFVGIDVIGGMLSEINVTSPTGIREVENLMNVPLADQVIDYLIDHLNN</sequence>
<keyword evidence="6 10" id="KW-0547">Nucleotide-binding</keyword>
<evidence type="ECO:0000256" key="2">
    <source>
        <dbReference type="ARBA" id="ARBA00001946"/>
    </source>
</evidence>
<protein>
    <recommendedName>
        <fullName evidence="10">Glutathione synthetase</fullName>
        <ecNumber evidence="10">6.3.2.3</ecNumber>
    </recommendedName>
    <alternativeName>
        <fullName evidence="10">GSH synthetase</fullName>
        <shortName evidence="10">GSH-S</shortName>
        <shortName evidence="10">GSHase</shortName>
    </alternativeName>
    <alternativeName>
        <fullName evidence="10">Glutathione synthase</fullName>
    </alternativeName>
</protein>
<reference evidence="13" key="1">
    <citation type="journal article" date="2014" name="Sci. Data">
        <title>Genomes of diverse isolates of the marine cyanobacterium Prochlorococcus.</title>
        <authorList>
            <person name="Biller S."/>
            <person name="Berube P."/>
            <person name="Thompson J."/>
            <person name="Kelly L."/>
            <person name="Roggensack S."/>
            <person name="Awad L."/>
            <person name="Roache-Johnson K."/>
            <person name="Ding H."/>
            <person name="Giovannoni S.J."/>
            <person name="Moore L.R."/>
            <person name="Chisholm S.W."/>
        </authorList>
    </citation>
    <scope>NUCLEOTIDE SEQUENCE [LARGE SCALE GENOMIC DNA]</scope>
    <source>
        <strain evidence="13">PAC1</strain>
    </source>
</reference>
<keyword evidence="8" id="KW-0460">Magnesium</keyword>
<keyword evidence="4 10" id="KW-0317">Glutathione biosynthesis</keyword>
<dbReference type="InterPro" id="IPR006284">
    <property type="entry name" value="Glut_synth_pro"/>
</dbReference>
<evidence type="ECO:0000313" key="13">
    <source>
        <dbReference type="Proteomes" id="UP000030392"/>
    </source>
</evidence>
<accession>A0A0A2C5T5</accession>
<dbReference type="UniPathway" id="UPA00142">
    <property type="reaction ID" value="UER00210"/>
</dbReference>
<evidence type="ECO:0000256" key="9">
    <source>
        <dbReference type="ARBA" id="ARBA00023211"/>
    </source>
</evidence>
<dbReference type="Pfam" id="PF02955">
    <property type="entry name" value="GSH-S_ATP"/>
    <property type="match status" value="1"/>
</dbReference>
<keyword evidence="9" id="KW-0464">Manganese</keyword>
<dbReference type="HAMAP" id="MF_00162">
    <property type="entry name" value="GSH_S"/>
    <property type="match status" value="1"/>
</dbReference>
<dbReference type="Gene3D" id="3.40.50.20">
    <property type="match status" value="1"/>
</dbReference>
<dbReference type="GO" id="GO:0004363">
    <property type="term" value="F:glutathione synthase activity"/>
    <property type="evidence" value="ECO:0007669"/>
    <property type="project" value="UniProtKB-UniRule"/>
</dbReference>
<organism evidence="12 13">
    <name type="scientific">Prochlorococcus marinus str. PAC1</name>
    <dbReference type="NCBI Taxonomy" id="59924"/>
    <lineage>
        <taxon>Bacteria</taxon>
        <taxon>Bacillati</taxon>
        <taxon>Cyanobacteriota</taxon>
        <taxon>Cyanophyceae</taxon>
        <taxon>Synechococcales</taxon>
        <taxon>Prochlorococcaceae</taxon>
        <taxon>Prochlorococcus</taxon>
    </lineage>
</organism>
<evidence type="ECO:0000313" key="12">
    <source>
        <dbReference type="EMBL" id="KGG21668.1"/>
    </source>
</evidence>
<dbReference type="EC" id="6.3.2.3" evidence="10"/>
<dbReference type="InterPro" id="IPR011761">
    <property type="entry name" value="ATP-grasp"/>
</dbReference>
<comment type="cofactor">
    <cofactor evidence="1">
        <name>Mn(2+)</name>
        <dbReference type="ChEBI" id="CHEBI:29035"/>
    </cofactor>
</comment>
<dbReference type="InterPro" id="IPR004215">
    <property type="entry name" value="GSHS_N"/>
</dbReference>
<comment type="catalytic activity">
    <reaction evidence="10">
        <text>gamma-L-glutamyl-L-cysteine + glycine + ATP = glutathione + ADP + phosphate + H(+)</text>
        <dbReference type="Rhea" id="RHEA:13557"/>
        <dbReference type="ChEBI" id="CHEBI:15378"/>
        <dbReference type="ChEBI" id="CHEBI:30616"/>
        <dbReference type="ChEBI" id="CHEBI:43474"/>
        <dbReference type="ChEBI" id="CHEBI:57305"/>
        <dbReference type="ChEBI" id="CHEBI:57925"/>
        <dbReference type="ChEBI" id="CHEBI:58173"/>
        <dbReference type="ChEBI" id="CHEBI:456216"/>
        <dbReference type="EC" id="6.3.2.3"/>
    </reaction>
</comment>
<dbReference type="SUPFAM" id="SSF56059">
    <property type="entry name" value="Glutathione synthetase ATP-binding domain-like"/>
    <property type="match status" value="1"/>
</dbReference>
<dbReference type="SUPFAM" id="SSF52440">
    <property type="entry name" value="PreATP-grasp domain"/>
    <property type="match status" value="1"/>
</dbReference>
<dbReference type="Gene3D" id="3.30.470.20">
    <property type="entry name" value="ATP-grasp fold, B domain"/>
    <property type="match status" value="1"/>
</dbReference>
<dbReference type="GO" id="GO:0005524">
    <property type="term" value="F:ATP binding"/>
    <property type="evidence" value="ECO:0007669"/>
    <property type="project" value="UniProtKB-UniRule"/>
</dbReference>
<dbReference type="NCBIfam" id="NF003573">
    <property type="entry name" value="PRK05246.1"/>
    <property type="match status" value="1"/>
</dbReference>
<evidence type="ECO:0000256" key="5">
    <source>
        <dbReference type="ARBA" id="ARBA00022723"/>
    </source>
</evidence>
<comment type="similarity">
    <text evidence="10">Belongs to the prokaryotic GSH synthase family.</text>
</comment>
<evidence type="ECO:0000256" key="3">
    <source>
        <dbReference type="ARBA" id="ARBA00022598"/>
    </source>
</evidence>
<dbReference type="InterPro" id="IPR013815">
    <property type="entry name" value="ATP_grasp_subdomain_1"/>
</dbReference>
<dbReference type="InterPro" id="IPR016185">
    <property type="entry name" value="PreATP-grasp_dom_sf"/>
</dbReference>
<dbReference type="GO" id="GO:0046872">
    <property type="term" value="F:metal ion binding"/>
    <property type="evidence" value="ECO:0007669"/>
    <property type="project" value="UniProtKB-KW"/>
</dbReference>
<dbReference type="PROSITE" id="PS50975">
    <property type="entry name" value="ATP_GRASP"/>
    <property type="match status" value="1"/>
</dbReference>
<keyword evidence="5" id="KW-0479">Metal-binding</keyword>
<comment type="pathway">
    <text evidence="10">Sulfur metabolism; glutathione biosynthesis; glutathione from L-cysteine and L-glutamate: step 2/2.</text>
</comment>
<dbReference type="AlphaFoldDB" id="A0A0A2C5T5"/>
<proteinExistence type="inferred from homology"/>
<gene>
    <name evidence="10" type="primary">gshB</name>
    <name evidence="12" type="ORF">EV03_0407</name>
</gene>
<feature type="domain" description="ATP-grasp" evidence="11">
    <location>
        <begin position="120"/>
        <end position="304"/>
    </location>
</feature>
<dbReference type="InterPro" id="IPR004218">
    <property type="entry name" value="GSHS_ATP-bd"/>
</dbReference>
<evidence type="ECO:0000256" key="6">
    <source>
        <dbReference type="ARBA" id="ARBA00022741"/>
    </source>
</evidence>
<dbReference type="Proteomes" id="UP000030392">
    <property type="component" value="Unassembled WGS sequence"/>
</dbReference>